<keyword evidence="3" id="KW-1185">Reference proteome</keyword>
<evidence type="ECO:0000313" key="3">
    <source>
        <dbReference type="Proteomes" id="UP001293254"/>
    </source>
</evidence>
<organism evidence="2 3">
    <name type="scientific">Sesamum alatum</name>
    <dbReference type="NCBI Taxonomy" id="300844"/>
    <lineage>
        <taxon>Eukaryota</taxon>
        <taxon>Viridiplantae</taxon>
        <taxon>Streptophyta</taxon>
        <taxon>Embryophyta</taxon>
        <taxon>Tracheophyta</taxon>
        <taxon>Spermatophyta</taxon>
        <taxon>Magnoliopsida</taxon>
        <taxon>eudicotyledons</taxon>
        <taxon>Gunneridae</taxon>
        <taxon>Pentapetalae</taxon>
        <taxon>asterids</taxon>
        <taxon>lamiids</taxon>
        <taxon>Lamiales</taxon>
        <taxon>Pedaliaceae</taxon>
        <taxon>Sesamum</taxon>
    </lineage>
</organism>
<proteinExistence type="predicted"/>
<reference evidence="2" key="2">
    <citation type="journal article" date="2024" name="Plant">
        <title>Genomic evolution and insights into agronomic trait innovations of Sesamum species.</title>
        <authorList>
            <person name="Miao H."/>
            <person name="Wang L."/>
            <person name="Qu L."/>
            <person name="Liu H."/>
            <person name="Sun Y."/>
            <person name="Le M."/>
            <person name="Wang Q."/>
            <person name="Wei S."/>
            <person name="Zheng Y."/>
            <person name="Lin W."/>
            <person name="Duan Y."/>
            <person name="Cao H."/>
            <person name="Xiong S."/>
            <person name="Wang X."/>
            <person name="Wei L."/>
            <person name="Li C."/>
            <person name="Ma Q."/>
            <person name="Ju M."/>
            <person name="Zhao R."/>
            <person name="Li G."/>
            <person name="Mu C."/>
            <person name="Tian Q."/>
            <person name="Mei H."/>
            <person name="Zhang T."/>
            <person name="Gao T."/>
            <person name="Zhang H."/>
        </authorList>
    </citation>
    <scope>NUCLEOTIDE SEQUENCE</scope>
    <source>
        <strain evidence="2">3651</strain>
    </source>
</reference>
<dbReference type="EMBL" id="JACGWO010000009">
    <property type="protein sequence ID" value="KAK4419812.1"/>
    <property type="molecule type" value="Genomic_DNA"/>
</dbReference>
<dbReference type="PANTHER" id="PTHR37722:SF2">
    <property type="entry name" value="OS01G0167700 PROTEIN"/>
    <property type="match status" value="1"/>
</dbReference>
<feature type="region of interest" description="Disordered" evidence="1">
    <location>
        <begin position="203"/>
        <end position="222"/>
    </location>
</feature>
<sequence>MIWSSLAKNLNKYRQKQYFEQRKRQQQHQPAGLESYADGKRSCTLHSDNNRSLDILSLVNVSTVAQDHRTSCINATDKSGDVDFTLNHQRAHPPPAILTSGGIPVDQSEISEESTPWNYGTEAEYSKKVSVHLPDHNEVLVGNDKKLDPFKLSTTHQISVIDLLGDGGGNSNEEEDSTHAQEARVAFYIEDLGEVRTETPVHSPKIAGRSFPNGFSSPEKGMRQSITSRHFDYGFHDLGSPVDVMMQDIDFSPYDISKEEPSCSRGMKNIVEDPNQMFLNFRKSSPFNCNVSKLQGVFGTDDLIYNVQDSSRNIWNNGPSFLDDSTDHLGQYESFCKNWVDQRNFSYDDYRHNKDLWNQDINFETWNVQKQRSSIQRTENFGSESPIPYPKHRNKDGLPDVIISETRWYAAVEIDNGVKDAADHVATEDARESLSLLSEGRCSQNILKQSLRKTRCSRLCFLSFAHHC</sequence>
<gene>
    <name evidence="2" type="ORF">Salat_2394100</name>
</gene>
<dbReference type="Proteomes" id="UP001293254">
    <property type="component" value="Unassembled WGS sequence"/>
</dbReference>
<feature type="region of interest" description="Disordered" evidence="1">
    <location>
        <begin position="19"/>
        <end position="39"/>
    </location>
</feature>
<dbReference type="PANTHER" id="PTHR37722">
    <property type="entry name" value="OS01G0167700 PROTEIN"/>
    <property type="match status" value="1"/>
</dbReference>
<protein>
    <submittedName>
        <fullName evidence="2">Uncharacterized protein</fullName>
    </submittedName>
</protein>
<evidence type="ECO:0000313" key="2">
    <source>
        <dbReference type="EMBL" id="KAK4419812.1"/>
    </source>
</evidence>
<reference evidence="2" key="1">
    <citation type="submission" date="2020-06" db="EMBL/GenBank/DDBJ databases">
        <authorList>
            <person name="Li T."/>
            <person name="Hu X."/>
            <person name="Zhang T."/>
            <person name="Song X."/>
            <person name="Zhang H."/>
            <person name="Dai N."/>
            <person name="Sheng W."/>
            <person name="Hou X."/>
            <person name="Wei L."/>
        </authorList>
    </citation>
    <scope>NUCLEOTIDE SEQUENCE</scope>
    <source>
        <strain evidence="2">3651</strain>
        <tissue evidence="2">Leaf</tissue>
    </source>
</reference>
<dbReference type="AlphaFoldDB" id="A0AAE1XXL9"/>
<name>A0AAE1XXL9_9LAMI</name>
<accession>A0AAE1XXL9</accession>
<comment type="caution">
    <text evidence="2">The sequence shown here is derived from an EMBL/GenBank/DDBJ whole genome shotgun (WGS) entry which is preliminary data.</text>
</comment>
<evidence type="ECO:0000256" key="1">
    <source>
        <dbReference type="SAM" id="MobiDB-lite"/>
    </source>
</evidence>